<dbReference type="InterPro" id="IPR018490">
    <property type="entry name" value="cNMP-bd_dom_sf"/>
</dbReference>
<keyword evidence="1" id="KW-0677">Repeat</keyword>
<dbReference type="CDD" id="cd04587">
    <property type="entry name" value="CBS_pair_CAP-ED_NT_Pol-beta-like_DUF294_assoc"/>
    <property type="match status" value="1"/>
</dbReference>
<evidence type="ECO:0000313" key="4">
    <source>
        <dbReference type="EMBL" id="WDE12419.1"/>
    </source>
</evidence>
<dbReference type="SUPFAM" id="SSF51206">
    <property type="entry name" value="cAMP-binding domain-like"/>
    <property type="match status" value="1"/>
</dbReference>
<gene>
    <name evidence="4" type="ORF">H3N35_02735</name>
</gene>
<dbReference type="RefSeq" id="WP_274052699.1">
    <property type="nucleotide sequence ID" value="NZ_CP059693.1"/>
</dbReference>
<dbReference type="EMBL" id="CP059693">
    <property type="protein sequence ID" value="WDE12419.1"/>
    <property type="molecule type" value="Genomic_DNA"/>
</dbReference>
<organism evidence="4 5">
    <name type="scientific">Thalassomonas haliotis</name>
    <dbReference type="NCBI Taxonomy" id="485448"/>
    <lineage>
        <taxon>Bacteria</taxon>
        <taxon>Pseudomonadati</taxon>
        <taxon>Pseudomonadota</taxon>
        <taxon>Gammaproteobacteria</taxon>
        <taxon>Alteromonadales</taxon>
        <taxon>Colwelliaceae</taxon>
        <taxon>Thalassomonas</taxon>
    </lineage>
</organism>
<dbReference type="PANTHER" id="PTHR48108">
    <property type="entry name" value="CBS DOMAIN-CONTAINING PROTEIN CBSX2, CHLOROPLASTIC"/>
    <property type="match status" value="1"/>
</dbReference>
<feature type="domain" description="CBS" evidence="3">
    <location>
        <begin position="223"/>
        <end position="280"/>
    </location>
</feature>
<dbReference type="InterPro" id="IPR051462">
    <property type="entry name" value="CBS_domain-containing"/>
</dbReference>
<keyword evidence="5" id="KW-1185">Reference proteome</keyword>
<dbReference type="InterPro" id="IPR018821">
    <property type="entry name" value="DUF294_put_nucleoTrafse_sb-bd"/>
</dbReference>
<dbReference type="InterPro" id="IPR000644">
    <property type="entry name" value="CBS_dom"/>
</dbReference>
<dbReference type="Gene3D" id="2.60.120.10">
    <property type="entry name" value="Jelly Rolls"/>
    <property type="match status" value="1"/>
</dbReference>
<dbReference type="PROSITE" id="PS51371">
    <property type="entry name" value="CBS"/>
    <property type="match status" value="2"/>
</dbReference>
<dbReference type="InterPro" id="IPR005105">
    <property type="entry name" value="GlnD_Uridyltrans_N"/>
</dbReference>
<dbReference type="Pfam" id="PF00571">
    <property type="entry name" value="CBS"/>
    <property type="match status" value="2"/>
</dbReference>
<dbReference type="CDD" id="cd05401">
    <property type="entry name" value="NT_GlnE_GlnD_like"/>
    <property type="match status" value="1"/>
</dbReference>
<evidence type="ECO:0000313" key="5">
    <source>
        <dbReference type="Proteomes" id="UP001215231"/>
    </source>
</evidence>
<reference evidence="4 5" key="1">
    <citation type="journal article" date="2022" name="Mar. Drugs">
        <title>Bioassay-Guided Fractionation Leads to the Detection of Cholic Acid Generated by the Rare Thalassomonas sp.</title>
        <authorList>
            <person name="Pheiffer F."/>
            <person name="Schneider Y.K."/>
            <person name="Hansen E.H."/>
            <person name="Andersen J.H."/>
            <person name="Isaksson J."/>
            <person name="Busche T."/>
            <person name="R C."/>
            <person name="Kalinowski J."/>
            <person name="Zyl L.V."/>
            <person name="Trindade M."/>
        </authorList>
    </citation>
    <scope>NUCLEOTIDE SEQUENCE [LARGE SCALE GENOMIC DNA]</scope>
    <source>
        <strain evidence="4 5">A5K-61T</strain>
    </source>
</reference>
<sequence length="615" mass="68381">MNAELTEIRDFIKASPPFDKLPDEAADKLTEHIHIGYLRKDSSLPPKNITEPRLYIVRKGALSYLDTEHELLGKFGEGDICTVFCLPDDKVNIAVKTDEDTLLYSINWQQAFDLLQPYPEVLAYFNTSAAERLQHQVSKIHEQAVVNATLMNTSIGDFYRAPAVTITAAASIRDAALKMNEFNLSSLLVTEHNEMAGIVTDKDIRQRCVAQGLAYDQPVSDIMSRQLISIAADNNAFDALVLMTSKQIHHLPVTRDGQLAGMITVTDLLQQEGQNAVHITGAIHKADTIKALVEISKLVPKLQQHMVKTGTTAAHVGKSISAITAAFTVRLIEMAEKISGPAPVPYVWVAAGSQARREQCCHSDQDNALILSDQAKPEHDYWFHDLASFVCDGLAACGYAYCPGNVMATNPKWRQSQKVWRQYFENWVNKPDPKALLHCSIFFDLAPVYGESSLLTDLRRTMLAQTRGNTVFLAHLTKNALNLRPPLGFFRDFVLEKNGDNKNTLDLKHKGIAPIVDLARIYALAEGVSAVNTLERLRQVGGTASLTRASAKNLIDAVEFMGMLRIDHQVKQLQQGKVADNFLSPKQISRLEREHLKDAFKVVKSLQDVRQSVYG</sequence>
<dbReference type="SUPFAM" id="SSF54631">
    <property type="entry name" value="CBS-domain pair"/>
    <property type="match status" value="1"/>
</dbReference>
<evidence type="ECO:0000256" key="1">
    <source>
        <dbReference type="ARBA" id="ARBA00022737"/>
    </source>
</evidence>
<protein>
    <submittedName>
        <fullName evidence="4">Cyclic nucleotide-binding/CBS domain-containing protein</fullName>
    </submittedName>
</protein>
<dbReference type="Proteomes" id="UP001215231">
    <property type="component" value="Chromosome"/>
</dbReference>
<dbReference type="PANTHER" id="PTHR48108:SF31">
    <property type="entry name" value="CBS DOMAIN AND CYCLIC NUCLEOTIDE-REGULATED NUCLEOTIDYLTRANSFERASE"/>
    <property type="match status" value="1"/>
</dbReference>
<proteinExistence type="predicted"/>
<name>A0ABY7VFF7_9GAMM</name>
<keyword evidence="2" id="KW-0129">CBS domain</keyword>
<dbReference type="SMART" id="SM00116">
    <property type="entry name" value="CBS"/>
    <property type="match status" value="2"/>
</dbReference>
<evidence type="ECO:0000256" key="2">
    <source>
        <dbReference type="PROSITE-ProRule" id="PRU00703"/>
    </source>
</evidence>
<dbReference type="InterPro" id="IPR046342">
    <property type="entry name" value="CBS_dom_sf"/>
</dbReference>
<evidence type="ECO:0000259" key="3">
    <source>
        <dbReference type="PROSITE" id="PS51371"/>
    </source>
</evidence>
<accession>A0ABY7VFF7</accession>
<dbReference type="Pfam" id="PF10335">
    <property type="entry name" value="DUF294_C"/>
    <property type="match status" value="1"/>
</dbReference>
<dbReference type="Pfam" id="PF03445">
    <property type="entry name" value="DUF294"/>
    <property type="match status" value="1"/>
</dbReference>
<dbReference type="Gene3D" id="3.10.580.10">
    <property type="entry name" value="CBS-domain"/>
    <property type="match status" value="1"/>
</dbReference>
<feature type="domain" description="CBS" evidence="3">
    <location>
        <begin position="151"/>
        <end position="215"/>
    </location>
</feature>
<dbReference type="InterPro" id="IPR014710">
    <property type="entry name" value="RmlC-like_jellyroll"/>
</dbReference>